<dbReference type="RefSeq" id="YP_009097714.1">
    <property type="nucleotide sequence ID" value="NC_025414.1"/>
</dbReference>
<gene>
    <name evidence="1" type="ORF">CPTMiller_00112</name>
</gene>
<dbReference type="GeneID" id="22113584"/>
<proteinExistence type="predicted"/>
<dbReference type="KEGG" id="vg:22113584"/>
<dbReference type="Proteomes" id="UP000201263">
    <property type="component" value="Segment"/>
</dbReference>
<name>A0A076YI26_9CAUD</name>
<evidence type="ECO:0000313" key="1">
    <source>
        <dbReference type="EMBL" id="AIK68048.1"/>
    </source>
</evidence>
<dbReference type="EMBL" id="KM236237">
    <property type="protein sequence ID" value="AIK68048.1"/>
    <property type="molecule type" value="Genomic_DNA"/>
</dbReference>
<reference evidence="1 2" key="1">
    <citation type="submission" date="2014-07" db="EMBL/GenBank/DDBJ databases">
        <title>Complete Genome of Citrobacter freundii Myophage Miller.</title>
        <authorList>
            <person name="Hwang K."/>
            <person name="Luna A.J."/>
            <person name="Hernandez A.C."/>
            <person name="Everett G.F.K."/>
        </authorList>
    </citation>
    <scope>NUCLEOTIDE SEQUENCE [LARGE SCALE GENOMIC DNA]</scope>
</reference>
<keyword evidence="2" id="KW-1185">Reference proteome</keyword>
<organism evidence="1 2">
    <name type="scientific">Citrobacter phage Miller</name>
    <dbReference type="NCBI Taxonomy" id="1527524"/>
    <lineage>
        <taxon>Viruses</taxon>
        <taxon>Duplodnaviria</taxon>
        <taxon>Heunggongvirae</taxon>
        <taxon>Uroviricota</taxon>
        <taxon>Caudoviricetes</taxon>
        <taxon>Pantevenvirales</taxon>
        <taxon>Straboviridae</taxon>
        <taxon>Pseudotevenvirus</taxon>
        <taxon>Pseudotevenvirus miller</taxon>
    </lineage>
</organism>
<protein>
    <submittedName>
        <fullName evidence="1">Uncharacterized protein</fullName>
    </submittedName>
</protein>
<sequence>MKMNYVRGGIMALLLKGVSRSENRMGMGPMGKVWSVNIGGDCIGYIGNDGLSRVYLAISSGGREVECGNFMQALAQFIDTAITLVEKQGCIERRYANKIGMIEYSNFCFEVEEVRYDTMDEVYEYVLRGEEVIKSYNGTKVINNRSFITPFELRYQQLMGWIVME</sequence>
<accession>A0A076YI26</accession>
<evidence type="ECO:0000313" key="2">
    <source>
        <dbReference type="Proteomes" id="UP000201263"/>
    </source>
</evidence>